<dbReference type="GO" id="GO:0030570">
    <property type="term" value="F:pectate lyase activity"/>
    <property type="evidence" value="ECO:0007669"/>
    <property type="project" value="UniProtKB-EC"/>
</dbReference>
<comment type="cofactor">
    <cofactor evidence="10">
        <name>Ca(2+)</name>
        <dbReference type="ChEBI" id="CHEBI:29108"/>
    </cofactor>
    <text evidence="10">Binds 1 Ca(2+) ion. Required for its activity.</text>
</comment>
<dbReference type="InterPro" id="IPR012334">
    <property type="entry name" value="Pectin_lyas_fold"/>
</dbReference>
<dbReference type="GO" id="GO:0046872">
    <property type="term" value="F:metal ion binding"/>
    <property type="evidence" value="ECO:0007669"/>
    <property type="project" value="UniProtKB-KW"/>
</dbReference>
<keyword evidence="9 10" id="KW-0456">Lyase</keyword>
<comment type="similarity">
    <text evidence="3 10">Belongs to the polysaccharide lyase 1 family.</text>
</comment>
<feature type="domain" description="Pectate lyase" evidence="11">
    <location>
        <begin position="146"/>
        <end position="343"/>
    </location>
</feature>
<evidence type="ECO:0000259" key="11">
    <source>
        <dbReference type="SMART" id="SM00656"/>
    </source>
</evidence>
<keyword evidence="8" id="KW-0325">Glycoprotein</keyword>
<keyword evidence="5 10" id="KW-0479">Metal-binding</keyword>
<dbReference type="Gene3D" id="2.160.20.10">
    <property type="entry name" value="Single-stranded right-handed beta-helix, Pectin lyase-like"/>
    <property type="match status" value="1"/>
</dbReference>
<dbReference type="InterPro" id="IPR045032">
    <property type="entry name" value="PEL"/>
</dbReference>
<evidence type="ECO:0000256" key="8">
    <source>
        <dbReference type="ARBA" id="ARBA00023180"/>
    </source>
</evidence>
<dbReference type="InterPro" id="IPR018082">
    <property type="entry name" value="AmbAllergen"/>
</dbReference>
<dbReference type="SMART" id="SM00656">
    <property type="entry name" value="Amb_all"/>
    <property type="match status" value="1"/>
</dbReference>
<dbReference type="PANTHER" id="PTHR31683:SF208">
    <property type="entry name" value="PECTATE LYASE"/>
    <property type="match status" value="1"/>
</dbReference>
<name>A0AAV7EBE4_ARIFI</name>
<dbReference type="SUPFAM" id="SSF51126">
    <property type="entry name" value="Pectin lyase-like"/>
    <property type="match status" value="1"/>
</dbReference>
<dbReference type="Pfam" id="PF00544">
    <property type="entry name" value="Pectate_lyase_4"/>
    <property type="match status" value="1"/>
</dbReference>
<evidence type="ECO:0000256" key="4">
    <source>
        <dbReference type="ARBA" id="ARBA00012272"/>
    </source>
</evidence>
<keyword evidence="7 10" id="KW-0106">Calcium</keyword>
<evidence type="ECO:0000256" key="9">
    <source>
        <dbReference type="ARBA" id="ARBA00023239"/>
    </source>
</evidence>
<dbReference type="PRINTS" id="PR00807">
    <property type="entry name" value="AMBALLERGEN"/>
</dbReference>
<comment type="pathway">
    <text evidence="2 10">Glycan metabolism; pectin degradation; 2-dehydro-3-deoxy-D-gluconate from pectin: step 2/5.</text>
</comment>
<evidence type="ECO:0000256" key="1">
    <source>
        <dbReference type="ARBA" id="ARBA00000695"/>
    </source>
</evidence>
<sequence>MSAVAVRAHIAVMDDVWTKRAAEAEAAAAEAYHPFPDDLTDATNLEVQRALSGNSTRRHLGRKYTGPCLATNPIDRCWRCNPRWAKSRKRLAKCVLGFGRKTVGGKYGKIYVVTDASDGDMLNPKPGTLRHAVVQDEPLWIVFARDMIIRLNNELLVNSYKTIDARGAHVRIAYGAGITVQFVKHVIIHNLHVHDIVIKQGGMIRDSMHHYGQRTASDGDGISVFGSVNVWIDHLSMYNCQDGLIDVIESSTAITISNNHLTKHNDVMLMGASDANSKDQIMQVTIAFNHFGKGLIQRMPRCRWGFFHVLNNDYTHWLMYAVGGSMHPTIISQGNRYIAPPDMAAKEVTKRDYAPESEWRSWTWKSEADLMLNGAFFRQSGGPRNKHQFSNKDFIKAKPGTHAKRLTRFAEEDAYLYKLTLYCGDGERVRTWKNDGVHSADEIRRAHLYATSRSSMTY</sequence>
<reference evidence="12 13" key="1">
    <citation type="submission" date="2021-07" db="EMBL/GenBank/DDBJ databases">
        <title>The Aristolochia fimbriata genome: insights into angiosperm evolution, floral development and chemical biosynthesis.</title>
        <authorList>
            <person name="Jiao Y."/>
        </authorList>
    </citation>
    <scope>NUCLEOTIDE SEQUENCE [LARGE SCALE GENOMIC DNA]</scope>
    <source>
        <strain evidence="12">IBCAS-2021</strain>
        <tissue evidence="12">Leaf</tissue>
    </source>
</reference>
<evidence type="ECO:0000313" key="12">
    <source>
        <dbReference type="EMBL" id="KAG9446053.1"/>
    </source>
</evidence>
<dbReference type="Proteomes" id="UP000825729">
    <property type="component" value="Unassembled WGS sequence"/>
</dbReference>
<gene>
    <name evidence="12" type="ORF">H6P81_012181</name>
</gene>
<dbReference type="InterPro" id="IPR007524">
    <property type="entry name" value="Pec_lyase_N"/>
</dbReference>
<evidence type="ECO:0000256" key="7">
    <source>
        <dbReference type="ARBA" id="ARBA00022837"/>
    </source>
</evidence>
<dbReference type="InterPro" id="IPR002022">
    <property type="entry name" value="Pec_lyase"/>
</dbReference>
<proteinExistence type="inferred from homology"/>
<dbReference type="EC" id="4.2.2.2" evidence="4 10"/>
<dbReference type="Pfam" id="PF04431">
    <property type="entry name" value="Pec_lyase_N"/>
    <property type="match status" value="1"/>
</dbReference>
<dbReference type="InterPro" id="IPR011050">
    <property type="entry name" value="Pectin_lyase_fold/virulence"/>
</dbReference>
<evidence type="ECO:0000313" key="13">
    <source>
        <dbReference type="Proteomes" id="UP000825729"/>
    </source>
</evidence>
<comment type="caution">
    <text evidence="12">The sequence shown here is derived from an EMBL/GenBank/DDBJ whole genome shotgun (WGS) entry which is preliminary data.</text>
</comment>
<evidence type="ECO:0000256" key="10">
    <source>
        <dbReference type="RuleBase" id="RU361123"/>
    </source>
</evidence>
<dbReference type="AlphaFoldDB" id="A0AAV7EBE4"/>
<dbReference type="EMBL" id="JAINDJ010000005">
    <property type="protein sequence ID" value="KAG9446053.1"/>
    <property type="molecule type" value="Genomic_DNA"/>
</dbReference>
<organism evidence="12 13">
    <name type="scientific">Aristolochia fimbriata</name>
    <name type="common">White veined hardy Dutchman's pipe vine</name>
    <dbReference type="NCBI Taxonomy" id="158543"/>
    <lineage>
        <taxon>Eukaryota</taxon>
        <taxon>Viridiplantae</taxon>
        <taxon>Streptophyta</taxon>
        <taxon>Embryophyta</taxon>
        <taxon>Tracheophyta</taxon>
        <taxon>Spermatophyta</taxon>
        <taxon>Magnoliopsida</taxon>
        <taxon>Magnoliidae</taxon>
        <taxon>Piperales</taxon>
        <taxon>Aristolochiaceae</taxon>
        <taxon>Aristolochia</taxon>
    </lineage>
</organism>
<keyword evidence="6" id="KW-0732">Signal</keyword>
<evidence type="ECO:0000256" key="3">
    <source>
        <dbReference type="ARBA" id="ARBA00010980"/>
    </source>
</evidence>
<evidence type="ECO:0000256" key="5">
    <source>
        <dbReference type="ARBA" id="ARBA00022723"/>
    </source>
</evidence>
<protein>
    <recommendedName>
        <fullName evidence="4 10">Pectate lyase</fullName>
        <ecNumber evidence="4 10">4.2.2.2</ecNumber>
    </recommendedName>
</protein>
<evidence type="ECO:0000256" key="6">
    <source>
        <dbReference type="ARBA" id="ARBA00022729"/>
    </source>
</evidence>
<evidence type="ECO:0000256" key="2">
    <source>
        <dbReference type="ARBA" id="ARBA00005220"/>
    </source>
</evidence>
<keyword evidence="13" id="KW-1185">Reference proteome</keyword>
<dbReference type="PANTHER" id="PTHR31683">
    <property type="entry name" value="PECTATE LYASE 18-RELATED"/>
    <property type="match status" value="1"/>
</dbReference>
<comment type="catalytic activity">
    <reaction evidence="1 10">
        <text>Eliminative cleavage of (1-&gt;4)-alpha-D-galacturonan to give oligosaccharides with 4-deoxy-alpha-D-galact-4-enuronosyl groups at their non-reducing ends.</text>
        <dbReference type="EC" id="4.2.2.2"/>
    </reaction>
</comment>
<accession>A0AAV7EBE4</accession>